<feature type="transmembrane region" description="Helical" evidence="7">
    <location>
        <begin position="226"/>
        <end position="247"/>
    </location>
</feature>
<comment type="subcellular location">
    <subcellularLocation>
        <location evidence="1">Membrane</location>
        <topology evidence="1">Multi-pass membrane protein</topology>
    </subcellularLocation>
</comment>
<reference evidence="8" key="1">
    <citation type="submission" date="2023-06" db="EMBL/GenBank/DDBJ databases">
        <title>Genome-scale phylogeny and comparative genomics of the fungal order Sordariales.</title>
        <authorList>
            <consortium name="Lawrence Berkeley National Laboratory"/>
            <person name="Hensen N."/>
            <person name="Bonometti L."/>
            <person name="Westerberg I."/>
            <person name="Brannstrom I.O."/>
            <person name="Guillou S."/>
            <person name="Cros-Aarteil S."/>
            <person name="Calhoun S."/>
            <person name="Haridas S."/>
            <person name="Kuo A."/>
            <person name="Mondo S."/>
            <person name="Pangilinan J."/>
            <person name="Riley R."/>
            <person name="LaButti K."/>
            <person name="Andreopoulos B."/>
            <person name="Lipzen A."/>
            <person name="Chen C."/>
            <person name="Yanf M."/>
            <person name="Daum C."/>
            <person name="Ng V."/>
            <person name="Clum A."/>
            <person name="Steindorff A."/>
            <person name="Ohm R."/>
            <person name="Martin F."/>
            <person name="Silar P."/>
            <person name="Natvig D."/>
            <person name="Lalanne C."/>
            <person name="Gautier V."/>
            <person name="Ament-velasquez S.L."/>
            <person name="Kruys A."/>
            <person name="Hutchinson M.I."/>
            <person name="Powell A.J."/>
            <person name="Barry K."/>
            <person name="Miller A.N."/>
            <person name="Grigoriev I.V."/>
            <person name="Debuchy R."/>
            <person name="Gladieux P."/>
            <person name="Thoren M.H."/>
            <person name="Johannesson H."/>
        </authorList>
    </citation>
    <scope>NUCLEOTIDE SEQUENCE</scope>
    <source>
        <strain evidence="8">SMH3187-1</strain>
    </source>
</reference>
<evidence type="ECO:0000313" key="9">
    <source>
        <dbReference type="Proteomes" id="UP001172155"/>
    </source>
</evidence>
<dbReference type="GO" id="GO:0016020">
    <property type="term" value="C:membrane"/>
    <property type="evidence" value="ECO:0007669"/>
    <property type="project" value="UniProtKB-SubCell"/>
</dbReference>
<dbReference type="PANTHER" id="PTHR20855">
    <property type="entry name" value="ADIPOR/PROGESTIN RECEPTOR-RELATED"/>
    <property type="match status" value="1"/>
</dbReference>
<feature type="transmembrane region" description="Helical" evidence="7">
    <location>
        <begin position="169"/>
        <end position="189"/>
    </location>
</feature>
<protein>
    <submittedName>
        <fullName evidence="8">Hemolysin-III related-domain-containing protein</fullName>
    </submittedName>
</protein>
<dbReference type="AlphaFoldDB" id="A0AA40F2X0"/>
<dbReference type="InterPro" id="IPR004254">
    <property type="entry name" value="AdipoR/HlyIII-related"/>
</dbReference>
<feature type="binding site" evidence="6">
    <location>
        <position position="297"/>
    </location>
    <ligand>
        <name>Zn(2+)</name>
        <dbReference type="ChEBI" id="CHEBI:29105"/>
    </ligand>
</feature>
<dbReference type="Proteomes" id="UP001172155">
    <property type="component" value="Unassembled WGS sequence"/>
</dbReference>
<dbReference type="EMBL" id="JAUKUD010000003">
    <property type="protein sequence ID" value="KAK0750158.1"/>
    <property type="molecule type" value="Genomic_DNA"/>
</dbReference>
<keyword evidence="3 7" id="KW-0812">Transmembrane</keyword>
<dbReference type="PANTHER" id="PTHR20855:SF52">
    <property type="entry name" value="ADIPONECTIN RECEPTOR PROTEIN"/>
    <property type="match status" value="1"/>
</dbReference>
<dbReference type="GO" id="GO:0038023">
    <property type="term" value="F:signaling receptor activity"/>
    <property type="evidence" value="ECO:0007669"/>
    <property type="project" value="TreeGrafter"/>
</dbReference>
<evidence type="ECO:0000313" key="8">
    <source>
        <dbReference type="EMBL" id="KAK0750158.1"/>
    </source>
</evidence>
<evidence type="ECO:0000256" key="4">
    <source>
        <dbReference type="ARBA" id="ARBA00022989"/>
    </source>
</evidence>
<keyword evidence="6" id="KW-0479">Metal-binding</keyword>
<name>A0AA40F2X0_9PEZI</name>
<sequence length="331" mass="37125">MGKIELLPAAEELPAGLRLRAARDGPPKPLSNNIVKKKEEVIEEVVQGVKLLLWTDLPEWQQEGNHYIETGYRPSSASLWECLHSWTYLHNETVNIFSHLLGALFFFALPLYIFNTEIPPRYAVATLADKLACSTYFLGVAACFSFSTIFHTFFHHSASAFALGLKLDFQGVILLMWGANIPLIYYAFLCAPHLQTTYWCLTSAFALLCSVVTFQPRFSDPHLRPLRAATFGSLAMTTFIPVVHGLVRYGWAVQSERIALRWIVATLVLNTMGAGAYAAKFPERWYPRRFDVFGASHQIMHVMILVAGGAYGMAVLGEFDYRHENPGQCLG</sequence>
<dbReference type="GO" id="GO:0006882">
    <property type="term" value="P:intracellular zinc ion homeostasis"/>
    <property type="evidence" value="ECO:0007669"/>
    <property type="project" value="TreeGrafter"/>
</dbReference>
<feature type="transmembrane region" description="Helical" evidence="7">
    <location>
        <begin position="96"/>
        <end position="114"/>
    </location>
</feature>
<evidence type="ECO:0000256" key="3">
    <source>
        <dbReference type="ARBA" id="ARBA00022692"/>
    </source>
</evidence>
<organism evidence="8 9">
    <name type="scientific">Schizothecium vesticola</name>
    <dbReference type="NCBI Taxonomy" id="314040"/>
    <lineage>
        <taxon>Eukaryota</taxon>
        <taxon>Fungi</taxon>
        <taxon>Dikarya</taxon>
        <taxon>Ascomycota</taxon>
        <taxon>Pezizomycotina</taxon>
        <taxon>Sordariomycetes</taxon>
        <taxon>Sordariomycetidae</taxon>
        <taxon>Sordariales</taxon>
        <taxon>Schizotheciaceae</taxon>
        <taxon>Schizothecium</taxon>
    </lineage>
</organism>
<feature type="transmembrane region" description="Helical" evidence="7">
    <location>
        <begin position="259"/>
        <end position="279"/>
    </location>
</feature>
<keyword evidence="6" id="KW-0862">Zinc</keyword>
<feature type="transmembrane region" description="Helical" evidence="7">
    <location>
        <begin position="135"/>
        <end position="154"/>
    </location>
</feature>
<feature type="binding site" evidence="6">
    <location>
        <position position="301"/>
    </location>
    <ligand>
        <name>Zn(2+)</name>
        <dbReference type="ChEBI" id="CHEBI:29105"/>
    </ligand>
</feature>
<evidence type="ECO:0000256" key="5">
    <source>
        <dbReference type="ARBA" id="ARBA00023136"/>
    </source>
</evidence>
<feature type="transmembrane region" description="Helical" evidence="7">
    <location>
        <begin position="299"/>
        <end position="316"/>
    </location>
</feature>
<feature type="binding site" evidence="6">
    <location>
        <position position="151"/>
    </location>
    <ligand>
        <name>Zn(2+)</name>
        <dbReference type="ChEBI" id="CHEBI:29105"/>
    </ligand>
</feature>
<accession>A0AA40F2X0</accession>
<evidence type="ECO:0000256" key="7">
    <source>
        <dbReference type="SAM" id="Phobius"/>
    </source>
</evidence>
<keyword evidence="9" id="KW-1185">Reference proteome</keyword>
<evidence type="ECO:0000256" key="6">
    <source>
        <dbReference type="PIRSR" id="PIRSR604254-1"/>
    </source>
</evidence>
<keyword evidence="4 7" id="KW-1133">Transmembrane helix</keyword>
<feature type="transmembrane region" description="Helical" evidence="7">
    <location>
        <begin position="196"/>
        <end position="214"/>
    </location>
</feature>
<keyword evidence="5 7" id="KW-0472">Membrane</keyword>
<comment type="caution">
    <text evidence="8">The sequence shown here is derived from an EMBL/GenBank/DDBJ whole genome shotgun (WGS) entry which is preliminary data.</text>
</comment>
<gene>
    <name evidence="8" type="ORF">B0T18DRAFT_122786</name>
</gene>
<evidence type="ECO:0000256" key="1">
    <source>
        <dbReference type="ARBA" id="ARBA00004141"/>
    </source>
</evidence>
<proteinExistence type="inferred from homology"/>
<comment type="similarity">
    <text evidence="2">Belongs to the ADIPOR family.</text>
</comment>
<dbReference type="GO" id="GO:0046872">
    <property type="term" value="F:metal ion binding"/>
    <property type="evidence" value="ECO:0007669"/>
    <property type="project" value="UniProtKB-KW"/>
</dbReference>
<dbReference type="Pfam" id="PF03006">
    <property type="entry name" value="HlyIII"/>
    <property type="match status" value="1"/>
</dbReference>
<evidence type="ECO:0000256" key="2">
    <source>
        <dbReference type="ARBA" id="ARBA00007018"/>
    </source>
</evidence>